<feature type="compositionally biased region" description="Pro residues" evidence="1">
    <location>
        <begin position="650"/>
        <end position="660"/>
    </location>
</feature>
<feature type="region of interest" description="Disordered" evidence="1">
    <location>
        <begin position="1"/>
        <end position="43"/>
    </location>
</feature>
<evidence type="ECO:0000256" key="1">
    <source>
        <dbReference type="SAM" id="MobiDB-lite"/>
    </source>
</evidence>
<evidence type="ECO:0000313" key="2">
    <source>
        <dbReference type="EMBL" id="AGO85506.1"/>
    </source>
</evidence>
<dbReference type="EMBL" id="KC977571">
    <property type="protein sequence ID" value="AGO85506.1"/>
    <property type="molecule type" value="Genomic_DNA"/>
</dbReference>
<feature type="region of interest" description="Disordered" evidence="1">
    <location>
        <begin position="57"/>
        <end position="135"/>
    </location>
</feature>
<dbReference type="Gene3D" id="1.25.40.20">
    <property type="entry name" value="Ankyrin repeat-containing domain"/>
    <property type="match status" value="2"/>
</dbReference>
<feature type="region of interest" description="Disordered" evidence="1">
    <location>
        <begin position="642"/>
        <end position="672"/>
    </location>
</feature>
<evidence type="ECO:0008006" key="4">
    <source>
        <dbReference type="Google" id="ProtNLM"/>
    </source>
</evidence>
<dbReference type="Proteomes" id="UP000204584">
    <property type="component" value="Segment"/>
</dbReference>
<dbReference type="InterPro" id="IPR036770">
    <property type="entry name" value="Ankyrin_rpt-contain_sf"/>
</dbReference>
<feature type="compositionally biased region" description="Low complexity" evidence="1">
    <location>
        <begin position="1"/>
        <end position="18"/>
    </location>
</feature>
<proteinExistence type="predicted"/>
<gene>
    <name evidence="2" type="ORF">psal_cds_1206</name>
</gene>
<dbReference type="RefSeq" id="YP_008438585.1">
    <property type="nucleotide sequence ID" value="NC_022098.1"/>
</dbReference>
<dbReference type="KEGG" id="vg:16607293"/>
<keyword evidence="3" id="KW-1185">Reference proteome</keyword>
<reference evidence="2 3" key="1">
    <citation type="journal article" date="2013" name="Science">
        <title>Pandoraviruses: amoeba viruses with genomes up to 2.5 Mb reaching that of parasitic eukaryotes.</title>
        <authorList>
            <person name="Philippe N."/>
            <person name="Legendre M."/>
            <person name="Doutre G."/>
            <person name="Coute Y."/>
            <person name="Poirot O."/>
            <person name="Lescot M."/>
            <person name="Arslan D."/>
            <person name="Seltzer V."/>
            <person name="Bertaux L."/>
            <person name="Bruley C."/>
            <person name="Garin J."/>
            <person name="Claverie J.M."/>
            <person name="Abergel C."/>
        </authorList>
    </citation>
    <scope>NUCLEOTIDE SEQUENCE [LARGE SCALE GENOMIC DNA]</scope>
</reference>
<organism evidence="2 3">
    <name type="scientific">Pandoravirus salinus</name>
    <dbReference type="NCBI Taxonomy" id="1349410"/>
    <lineage>
        <taxon>Viruses</taxon>
        <taxon>Pandoravirus</taxon>
    </lineage>
</organism>
<sequence length="672" mass="72084">MTAMTTTADMATTKAMTTPIPPRRNDKLSGPVVDDDLVDPSTASTFEGICRPALSTHQEAVRGQNGPTLCQGAHGKRPRQDGERDHRRDDDHNDDDNAKLCQEAPPAKRLRQINVYSDDDDGDDKSGSSDGGIGIGSMPAETVRAIVDLVGDRDLYACLLASSCFHVYSRAEMLARRYALGSGRDIFDSNEPVGDVIALCKRQRRRISLAVIERPAARGRHDIVAVVMQAFMPRLRGFAWRTPPPPPGLSDHGSVLRRALDAAVDAGHVGPVCEIAGRLGFTETLIATRLMLRAARAGHLSVVQHLHRGVAHYAAEACKRQGGSPTRAALHAACGRPEWGDKVGHVAWDHGRTDILDWLIQADCPYALCPSSHLLDDAIRRGRVSLARWVASRANNSHQISCTRAAVDMAASAGHAAAVRWAHESNLRRCAVSTLEAAAVSDRPGCLNILKWAAGEVCLPGAVAEWRDARIALKAAEYGRLEVVQWLAEAHRECLTPEAARCAARHGHSDIVLFLHEMGVAPLTLYNPLKRAAKSVNARALAAVADAGAPYDARALAVAIRHKSMPMVVVLCERYTALIDTVEAMRMAGANAACKIARHMVAVLPGACLTHARATVPPHRSAKALGQCACAACRAAVSAAKETRQLRRSAPPPPSPPPLAQRPAADGDRAVI</sequence>
<name>S4W149_9VIRU</name>
<evidence type="ECO:0000313" key="3">
    <source>
        <dbReference type="Proteomes" id="UP000204584"/>
    </source>
</evidence>
<dbReference type="PANTHER" id="PTHR46586:SF3">
    <property type="entry name" value="ANKYRIN REPEAT-CONTAINING PROTEIN"/>
    <property type="match status" value="1"/>
</dbReference>
<dbReference type="InterPro" id="IPR052050">
    <property type="entry name" value="SecEffector_AnkRepeat"/>
</dbReference>
<feature type="compositionally biased region" description="Basic and acidic residues" evidence="1">
    <location>
        <begin position="78"/>
        <end position="98"/>
    </location>
</feature>
<accession>S4W149</accession>
<dbReference type="SUPFAM" id="SSF48403">
    <property type="entry name" value="Ankyrin repeat"/>
    <property type="match status" value="1"/>
</dbReference>
<protein>
    <recommendedName>
        <fullName evidence="4">Ankyrin repeat domain containing protein</fullName>
    </recommendedName>
</protein>
<dbReference type="PANTHER" id="PTHR46586">
    <property type="entry name" value="ANKYRIN REPEAT-CONTAINING PROTEIN"/>
    <property type="match status" value="1"/>
</dbReference>
<dbReference type="GeneID" id="16607293"/>